<name>A0A0E9TS62_ANGAN</name>
<sequence>MTASFQQMVLL</sequence>
<evidence type="ECO:0000313" key="1">
    <source>
        <dbReference type="EMBL" id="JAH56282.1"/>
    </source>
</evidence>
<protein>
    <submittedName>
        <fullName evidence="1">Uncharacterized protein</fullName>
    </submittedName>
</protein>
<proteinExistence type="predicted"/>
<accession>A0A0E9TS62</accession>
<reference evidence="1" key="1">
    <citation type="submission" date="2014-11" db="EMBL/GenBank/DDBJ databases">
        <authorList>
            <person name="Amaro Gonzalez C."/>
        </authorList>
    </citation>
    <scope>NUCLEOTIDE SEQUENCE</scope>
</reference>
<dbReference type="EMBL" id="GBXM01052295">
    <property type="protein sequence ID" value="JAH56282.1"/>
    <property type="molecule type" value="Transcribed_RNA"/>
</dbReference>
<organism evidence="1">
    <name type="scientific">Anguilla anguilla</name>
    <name type="common">European freshwater eel</name>
    <name type="synonym">Muraena anguilla</name>
    <dbReference type="NCBI Taxonomy" id="7936"/>
    <lineage>
        <taxon>Eukaryota</taxon>
        <taxon>Metazoa</taxon>
        <taxon>Chordata</taxon>
        <taxon>Craniata</taxon>
        <taxon>Vertebrata</taxon>
        <taxon>Euteleostomi</taxon>
        <taxon>Actinopterygii</taxon>
        <taxon>Neopterygii</taxon>
        <taxon>Teleostei</taxon>
        <taxon>Anguilliformes</taxon>
        <taxon>Anguillidae</taxon>
        <taxon>Anguilla</taxon>
    </lineage>
</organism>
<reference evidence="1" key="2">
    <citation type="journal article" date="2015" name="Fish Shellfish Immunol.">
        <title>Early steps in the European eel (Anguilla anguilla)-Vibrio vulnificus interaction in the gills: Role of the RtxA13 toxin.</title>
        <authorList>
            <person name="Callol A."/>
            <person name="Pajuelo D."/>
            <person name="Ebbesson L."/>
            <person name="Teles M."/>
            <person name="MacKenzie S."/>
            <person name="Amaro C."/>
        </authorList>
    </citation>
    <scope>NUCLEOTIDE SEQUENCE</scope>
</reference>